<organism evidence="2">
    <name type="scientific">Arundo donax</name>
    <name type="common">Giant reed</name>
    <name type="synonym">Donax arundinaceus</name>
    <dbReference type="NCBI Taxonomy" id="35708"/>
    <lineage>
        <taxon>Eukaryota</taxon>
        <taxon>Viridiplantae</taxon>
        <taxon>Streptophyta</taxon>
        <taxon>Embryophyta</taxon>
        <taxon>Tracheophyta</taxon>
        <taxon>Spermatophyta</taxon>
        <taxon>Magnoliopsida</taxon>
        <taxon>Liliopsida</taxon>
        <taxon>Poales</taxon>
        <taxon>Poaceae</taxon>
        <taxon>PACMAD clade</taxon>
        <taxon>Arundinoideae</taxon>
        <taxon>Arundineae</taxon>
        <taxon>Arundo</taxon>
    </lineage>
</organism>
<accession>A0A0A9EJU2</accession>
<reference evidence="2" key="2">
    <citation type="journal article" date="2015" name="Data Brief">
        <title>Shoot transcriptome of the giant reed, Arundo donax.</title>
        <authorList>
            <person name="Barrero R.A."/>
            <person name="Guerrero F.D."/>
            <person name="Moolhuijzen P."/>
            <person name="Goolsby J.A."/>
            <person name="Tidwell J."/>
            <person name="Bellgard S.E."/>
            <person name="Bellgard M.I."/>
        </authorList>
    </citation>
    <scope>NUCLEOTIDE SEQUENCE</scope>
    <source>
        <tissue evidence="2">Shoot tissue taken approximately 20 cm above the soil surface</tissue>
    </source>
</reference>
<dbReference type="AlphaFoldDB" id="A0A0A9EJU2"/>
<reference evidence="2" key="1">
    <citation type="submission" date="2014-09" db="EMBL/GenBank/DDBJ databases">
        <authorList>
            <person name="Magalhaes I.L.F."/>
            <person name="Oliveira U."/>
            <person name="Santos F.R."/>
            <person name="Vidigal T.H.D.A."/>
            <person name="Brescovit A.D."/>
            <person name="Santos A.J."/>
        </authorList>
    </citation>
    <scope>NUCLEOTIDE SEQUENCE</scope>
    <source>
        <tissue evidence="2">Shoot tissue taken approximately 20 cm above the soil surface</tissue>
    </source>
</reference>
<evidence type="ECO:0000313" key="2">
    <source>
        <dbReference type="EMBL" id="JAE00372.1"/>
    </source>
</evidence>
<proteinExistence type="predicted"/>
<feature type="transmembrane region" description="Helical" evidence="1">
    <location>
        <begin position="24"/>
        <end position="47"/>
    </location>
</feature>
<keyword evidence="1" id="KW-0472">Membrane</keyword>
<keyword evidence="1" id="KW-1133">Transmembrane helix</keyword>
<evidence type="ECO:0000256" key="1">
    <source>
        <dbReference type="SAM" id="Phobius"/>
    </source>
</evidence>
<name>A0A0A9EJU2_ARUDO</name>
<keyword evidence="1" id="KW-0812">Transmembrane</keyword>
<dbReference type="EMBL" id="GBRH01197524">
    <property type="protein sequence ID" value="JAE00372.1"/>
    <property type="molecule type" value="Transcribed_RNA"/>
</dbReference>
<protein>
    <submittedName>
        <fullName evidence="2">Uncharacterized protein</fullName>
    </submittedName>
</protein>
<sequence>MQIEATSALNKRKHQEEKLPHESYATYGSITLIYAESIIHNFCLLIFSFQ</sequence>